<dbReference type="RefSeq" id="XP_067713392.1">
    <property type="nucleotide sequence ID" value="XM_067857291.1"/>
</dbReference>
<feature type="transmembrane region" description="Helical" evidence="1">
    <location>
        <begin position="279"/>
        <end position="297"/>
    </location>
</feature>
<keyword evidence="1" id="KW-0472">Membrane</keyword>
<proteinExistence type="predicted"/>
<accession>A0AAV4LMR9</accession>
<feature type="transmembrane region" description="Helical" evidence="1">
    <location>
        <begin position="217"/>
        <end position="241"/>
    </location>
</feature>
<dbReference type="AlphaFoldDB" id="A0AAV4LMR9"/>
<dbReference type="Pfam" id="PF11677">
    <property type="entry name" value="DUF3273"/>
    <property type="match status" value="1"/>
</dbReference>
<feature type="transmembrane region" description="Helical" evidence="1">
    <location>
        <begin position="92"/>
        <end position="111"/>
    </location>
</feature>
<dbReference type="Proteomes" id="UP001497744">
    <property type="component" value="Unassembled WGS sequence"/>
</dbReference>
<keyword evidence="4" id="KW-1185">Reference proteome</keyword>
<evidence type="ECO:0000313" key="3">
    <source>
        <dbReference type="EMBL" id="GIX61321.1"/>
    </source>
</evidence>
<sequence length="336" mass="38321">MRWARLMVDMITELAAVLGLRLVASRCKREYCSTYRLRRSVRATAIYVTPTVSRQSKMMWFTTRRDHLDDGVPPSRAPSVSFNFIFNNTLRMGFGMQLIGFIGMNLVYFAYSGKGLFTYDLAGLPEASRLDEGFRSHITSFAMIYMLGSLSLMCFQVLLADDTCWARGYRSGSKILRLATFLDAISSTMQFIFYLYISKFYSQRWFVHLNEGSSELVFFVFTRIMHAFACFLFGLACYLLEVYHDEGAGDLHAYLNGVCFVLTGCAELMVLVFQKGMLATPLLMITLAAATLWAVYFEPEVTFVSPALQETELTNDVEHQVEKFTRLTPSSQVPYY</sequence>
<feature type="chain" id="PRO_5043405498" evidence="2">
    <location>
        <begin position="20"/>
        <end position="336"/>
    </location>
</feature>
<gene>
    <name evidence="3" type="ORF">BcabD6B2_07560</name>
</gene>
<feature type="transmembrane region" description="Helical" evidence="1">
    <location>
        <begin position="253"/>
        <end position="273"/>
    </location>
</feature>
<keyword evidence="1" id="KW-0812">Transmembrane</keyword>
<comment type="caution">
    <text evidence="3">The sequence shown here is derived from an EMBL/GenBank/DDBJ whole genome shotgun (WGS) entry which is preliminary data.</text>
</comment>
<feature type="transmembrane region" description="Helical" evidence="1">
    <location>
        <begin position="138"/>
        <end position="158"/>
    </location>
</feature>
<dbReference type="InterPro" id="IPR021691">
    <property type="entry name" value="DUF3273"/>
</dbReference>
<dbReference type="EMBL" id="BPLF01000001">
    <property type="protein sequence ID" value="GIX61321.1"/>
    <property type="molecule type" value="Genomic_DNA"/>
</dbReference>
<feature type="signal peptide" evidence="2">
    <location>
        <begin position="1"/>
        <end position="19"/>
    </location>
</feature>
<feature type="transmembrane region" description="Helical" evidence="1">
    <location>
        <begin position="178"/>
        <end position="197"/>
    </location>
</feature>
<keyword evidence="2" id="KW-0732">Signal</keyword>
<reference evidence="3 4" key="1">
    <citation type="submission" date="2021-06" db="EMBL/GenBank/DDBJ databases">
        <title>Genome sequence of Babesia caballi.</title>
        <authorList>
            <person name="Yamagishi J."/>
            <person name="Kidaka T."/>
            <person name="Ochi A."/>
        </authorList>
    </citation>
    <scope>NUCLEOTIDE SEQUENCE [LARGE SCALE GENOMIC DNA]</scope>
    <source>
        <strain evidence="3">USDA-D6B2</strain>
    </source>
</reference>
<evidence type="ECO:0000313" key="4">
    <source>
        <dbReference type="Proteomes" id="UP001497744"/>
    </source>
</evidence>
<evidence type="ECO:0000256" key="2">
    <source>
        <dbReference type="SAM" id="SignalP"/>
    </source>
</evidence>
<keyword evidence="1" id="KW-1133">Transmembrane helix</keyword>
<dbReference type="GeneID" id="94192804"/>
<protein>
    <submittedName>
        <fullName evidence="3">Glideosome associated protein with multiple membrane spans 3, putative</fullName>
    </submittedName>
</protein>
<name>A0AAV4LMR9_BABCB</name>
<organism evidence="3 4">
    <name type="scientific">Babesia caballi</name>
    <dbReference type="NCBI Taxonomy" id="5871"/>
    <lineage>
        <taxon>Eukaryota</taxon>
        <taxon>Sar</taxon>
        <taxon>Alveolata</taxon>
        <taxon>Apicomplexa</taxon>
        <taxon>Aconoidasida</taxon>
        <taxon>Piroplasmida</taxon>
        <taxon>Babesiidae</taxon>
        <taxon>Babesia</taxon>
    </lineage>
</organism>
<evidence type="ECO:0000256" key="1">
    <source>
        <dbReference type="SAM" id="Phobius"/>
    </source>
</evidence>